<dbReference type="Proteomes" id="UP001055811">
    <property type="component" value="Linkage Group LG05"/>
</dbReference>
<reference evidence="2" key="1">
    <citation type="journal article" date="2022" name="Mol. Ecol. Resour.">
        <title>The genomes of chicory, endive, great burdock and yacon provide insights into Asteraceae palaeo-polyploidization history and plant inulin production.</title>
        <authorList>
            <person name="Fan W."/>
            <person name="Wang S."/>
            <person name="Wang H."/>
            <person name="Wang A."/>
            <person name="Jiang F."/>
            <person name="Liu H."/>
            <person name="Zhao H."/>
            <person name="Xu D."/>
            <person name="Zhang Y."/>
        </authorList>
    </citation>
    <scope>NUCLEOTIDE SEQUENCE [LARGE SCALE GENOMIC DNA]</scope>
    <source>
        <strain evidence="2">cv. Punajuju</strain>
    </source>
</reference>
<organism evidence="1 2">
    <name type="scientific">Cichorium intybus</name>
    <name type="common">Chicory</name>
    <dbReference type="NCBI Taxonomy" id="13427"/>
    <lineage>
        <taxon>Eukaryota</taxon>
        <taxon>Viridiplantae</taxon>
        <taxon>Streptophyta</taxon>
        <taxon>Embryophyta</taxon>
        <taxon>Tracheophyta</taxon>
        <taxon>Spermatophyta</taxon>
        <taxon>Magnoliopsida</taxon>
        <taxon>eudicotyledons</taxon>
        <taxon>Gunneridae</taxon>
        <taxon>Pentapetalae</taxon>
        <taxon>asterids</taxon>
        <taxon>campanulids</taxon>
        <taxon>Asterales</taxon>
        <taxon>Asteraceae</taxon>
        <taxon>Cichorioideae</taxon>
        <taxon>Cichorieae</taxon>
        <taxon>Cichoriinae</taxon>
        <taxon>Cichorium</taxon>
    </lineage>
</organism>
<protein>
    <submittedName>
        <fullName evidence="1">Uncharacterized protein</fullName>
    </submittedName>
</protein>
<proteinExistence type="predicted"/>
<reference evidence="1 2" key="2">
    <citation type="journal article" date="2022" name="Mol. Ecol. Resour.">
        <title>The genomes of chicory, endive, great burdock and yacon provide insights into Asteraceae paleo-polyploidization history and plant inulin production.</title>
        <authorList>
            <person name="Fan W."/>
            <person name="Wang S."/>
            <person name="Wang H."/>
            <person name="Wang A."/>
            <person name="Jiang F."/>
            <person name="Liu H."/>
            <person name="Zhao H."/>
            <person name="Xu D."/>
            <person name="Zhang Y."/>
        </authorList>
    </citation>
    <scope>NUCLEOTIDE SEQUENCE [LARGE SCALE GENOMIC DNA]</scope>
    <source>
        <strain evidence="2">cv. Punajuju</strain>
        <tissue evidence="1">Leaves</tissue>
    </source>
</reference>
<gene>
    <name evidence="1" type="ORF">L2E82_26691</name>
</gene>
<sequence length="238" mass="25888">MPQAAIVLHLCSSVMSPTLSGPKPMISMCNYTTSSNSPRYAMSSGNRFSICRYSIERATILPDRACAVFKESRSGSSLALFRNSPTSSDKEFMISAKKSKDVGGCDADKWLPASQVKPKRLDRVETTSLDDSPNPPPVLSGNRDLLKIPGVGPKNLTKLVENNIAGVTDLQKIYKDKFSRKPNQKMVDFLLSTVGISNKKHAKSITTFVKKSVSKEIKDGDVLINSGAIPPAPKKNVK</sequence>
<keyword evidence="2" id="KW-1185">Reference proteome</keyword>
<comment type="caution">
    <text evidence="1">The sequence shown here is derived from an EMBL/GenBank/DDBJ whole genome shotgun (WGS) entry which is preliminary data.</text>
</comment>
<name>A0ACB9CR97_CICIN</name>
<evidence type="ECO:0000313" key="2">
    <source>
        <dbReference type="Proteomes" id="UP001055811"/>
    </source>
</evidence>
<accession>A0ACB9CR97</accession>
<dbReference type="EMBL" id="CM042013">
    <property type="protein sequence ID" value="KAI3736708.1"/>
    <property type="molecule type" value="Genomic_DNA"/>
</dbReference>
<evidence type="ECO:0000313" key="1">
    <source>
        <dbReference type="EMBL" id="KAI3736708.1"/>
    </source>
</evidence>